<comment type="similarity">
    <text evidence="4">Belongs to the zinc-containing alcohol dehydrogenase family.</text>
</comment>
<dbReference type="NCBIfam" id="NF003808">
    <property type="entry name" value="PRK05396.1"/>
    <property type="match status" value="1"/>
</dbReference>
<protein>
    <submittedName>
        <fullName evidence="6">Threonine 3-dehydrogenase</fullName>
    </submittedName>
</protein>
<evidence type="ECO:0000256" key="4">
    <source>
        <dbReference type="RuleBase" id="RU361277"/>
    </source>
</evidence>
<reference evidence="6 7" key="1">
    <citation type="submission" date="2019-07" db="EMBL/GenBank/DDBJ databases">
        <title>Genomic Encyclopedia of Archaeal and Bacterial Type Strains, Phase II (KMG-II): from individual species to whole genera.</title>
        <authorList>
            <person name="Goeker M."/>
        </authorList>
    </citation>
    <scope>NUCLEOTIDE SEQUENCE [LARGE SCALE GENOMIC DNA]</scope>
    <source>
        <strain evidence="6 7">ATCC BAA-2084</strain>
    </source>
</reference>
<dbReference type="InterPro" id="IPR036291">
    <property type="entry name" value="NAD(P)-bd_dom_sf"/>
</dbReference>
<proteinExistence type="inferred from homology"/>
<dbReference type="InterPro" id="IPR013154">
    <property type="entry name" value="ADH-like_N"/>
</dbReference>
<dbReference type="GO" id="GO:0016616">
    <property type="term" value="F:oxidoreductase activity, acting on the CH-OH group of donors, NAD or NADP as acceptor"/>
    <property type="evidence" value="ECO:0007669"/>
    <property type="project" value="UniProtKB-ARBA"/>
</dbReference>
<dbReference type="PANTHER" id="PTHR43401:SF2">
    <property type="entry name" value="L-THREONINE 3-DEHYDROGENASE"/>
    <property type="match status" value="1"/>
</dbReference>
<keyword evidence="1 4" id="KW-0479">Metal-binding</keyword>
<comment type="caution">
    <text evidence="6">The sequence shown here is derived from an EMBL/GenBank/DDBJ whole genome shotgun (WGS) entry which is preliminary data.</text>
</comment>
<dbReference type="SUPFAM" id="SSF50129">
    <property type="entry name" value="GroES-like"/>
    <property type="match status" value="1"/>
</dbReference>
<dbReference type="InterPro" id="IPR013149">
    <property type="entry name" value="ADH-like_C"/>
</dbReference>
<accession>A0A562UVB5</accession>
<dbReference type="InterPro" id="IPR011032">
    <property type="entry name" value="GroES-like_sf"/>
</dbReference>
<comment type="cofactor">
    <cofactor evidence="4">
        <name>Zn(2+)</name>
        <dbReference type="ChEBI" id="CHEBI:29105"/>
    </cofactor>
</comment>
<evidence type="ECO:0000259" key="5">
    <source>
        <dbReference type="SMART" id="SM00829"/>
    </source>
</evidence>
<dbReference type="Gene3D" id="3.40.50.720">
    <property type="entry name" value="NAD(P)-binding Rossmann-like Domain"/>
    <property type="match status" value="1"/>
</dbReference>
<dbReference type="Gene3D" id="3.90.180.10">
    <property type="entry name" value="Medium-chain alcohol dehydrogenases, catalytic domain"/>
    <property type="match status" value="1"/>
</dbReference>
<feature type="domain" description="Enoyl reductase (ER)" evidence="5">
    <location>
        <begin position="12"/>
        <end position="339"/>
    </location>
</feature>
<dbReference type="GO" id="GO:0008270">
    <property type="term" value="F:zinc ion binding"/>
    <property type="evidence" value="ECO:0007669"/>
    <property type="project" value="InterPro"/>
</dbReference>
<dbReference type="EMBL" id="VLLK01000001">
    <property type="protein sequence ID" value="TWJ09551.1"/>
    <property type="molecule type" value="Genomic_DNA"/>
</dbReference>
<dbReference type="Pfam" id="PF08240">
    <property type="entry name" value="ADH_N"/>
    <property type="match status" value="1"/>
</dbReference>
<dbReference type="STRING" id="476157.GCA_001663155_02165"/>
<dbReference type="OrthoDB" id="9773078at2"/>
<dbReference type="SUPFAM" id="SSF51735">
    <property type="entry name" value="NAD(P)-binding Rossmann-fold domains"/>
    <property type="match status" value="1"/>
</dbReference>
<dbReference type="InterPro" id="IPR002328">
    <property type="entry name" value="ADH_Zn_CS"/>
</dbReference>
<organism evidence="6 7">
    <name type="scientific">Altererythrobacter ishigakiensis</name>
    <dbReference type="NCBI Taxonomy" id="476157"/>
    <lineage>
        <taxon>Bacteria</taxon>
        <taxon>Pseudomonadati</taxon>
        <taxon>Pseudomonadota</taxon>
        <taxon>Alphaproteobacteria</taxon>
        <taxon>Sphingomonadales</taxon>
        <taxon>Erythrobacteraceae</taxon>
        <taxon>Altererythrobacter</taxon>
    </lineage>
</organism>
<keyword evidence="2 4" id="KW-0862">Zinc</keyword>
<dbReference type="InterPro" id="IPR050129">
    <property type="entry name" value="Zn_alcohol_dh"/>
</dbReference>
<evidence type="ECO:0000256" key="2">
    <source>
        <dbReference type="ARBA" id="ARBA00022833"/>
    </source>
</evidence>
<sequence>MPALIKAEAKPGIWLQQTDIPTTGPDEVLIKVHRTAICGTDVHIYNWDEWAQRTIPVPMVVGHEFGGEIAKIGSNVRRPLKVGQRVSGEGHIVGEKSRAVRAGHFHLDPDTQGVGVNRPGAFASYLTIPAFNVIALPDHVDMDVAAMLDPLGNAVHTALAFDLIGEDVLITGAGPIGIMAAAVARHVGARHVVITDINHYRLELAANMVDCIPVNVAEEALPDVRARLGMSEGFDVAMEMSGAPQALDTIIDSMVMGGKVAMLGFPAGKSEIEWSRIVFKALTIKTIYGREMFETWYKMLAMLGSGLDVSKMITHRYDYTEFQKGFDAMRSGKSGKVILDWSTS</sequence>
<dbReference type="PANTHER" id="PTHR43401">
    <property type="entry name" value="L-THREONINE 3-DEHYDROGENASE"/>
    <property type="match status" value="1"/>
</dbReference>
<keyword evidence="7" id="KW-1185">Reference proteome</keyword>
<dbReference type="SMART" id="SM00829">
    <property type="entry name" value="PKS_ER"/>
    <property type="match status" value="1"/>
</dbReference>
<dbReference type="Pfam" id="PF00107">
    <property type="entry name" value="ADH_zinc_N"/>
    <property type="match status" value="1"/>
</dbReference>
<evidence type="ECO:0000313" key="7">
    <source>
        <dbReference type="Proteomes" id="UP000320547"/>
    </source>
</evidence>
<evidence type="ECO:0000256" key="1">
    <source>
        <dbReference type="ARBA" id="ARBA00022723"/>
    </source>
</evidence>
<evidence type="ECO:0000313" key="6">
    <source>
        <dbReference type="EMBL" id="TWJ09551.1"/>
    </source>
</evidence>
<dbReference type="AlphaFoldDB" id="A0A562UVB5"/>
<dbReference type="InterPro" id="IPR020843">
    <property type="entry name" value="ER"/>
</dbReference>
<gene>
    <name evidence="6" type="ORF">JN10_1188</name>
</gene>
<keyword evidence="3" id="KW-0560">Oxidoreductase</keyword>
<evidence type="ECO:0000256" key="3">
    <source>
        <dbReference type="ARBA" id="ARBA00023002"/>
    </source>
</evidence>
<name>A0A562UVB5_9SPHN</name>
<dbReference type="Proteomes" id="UP000320547">
    <property type="component" value="Unassembled WGS sequence"/>
</dbReference>
<dbReference type="PROSITE" id="PS00059">
    <property type="entry name" value="ADH_ZINC"/>
    <property type="match status" value="1"/>
</dbReference>